<accession>A0A2J6R4T8</accession>
<feature type="domain" description="Prolyl 4-hydroxylase alpha subunit" evidence="6">
    <location>
        <begin position="73"/>
        <end position="309"/>
    </location>
</feature>
<dbReference type="InterPro" id="IPR044862">
    <property type="entry name" value="Pro_4_hyd_alph_FE2OG_OXY"/>
</dbReference>
<dbReference type="SMART" id="SM00702">
    <property type="entry name" value="P4Hc"/>
    <property type="match status" value="1"/>
</dbReference>
<evidence type="ECO:0000256" key="2">
    <source>
        <dbReference type="ARBA" id="ARBA00022723"/>
    </source>
</evidence>
<evidence type="ECO:0000256" key="4">
    <source>
        <dbReference type="ARBA" id="ARBA00023002"/>
    </source>
</evidence>
<keyword evidence="8" id="KW-1185">Reference proteome</keyword>
<evidence type="ECO:0000256" key="5">
    <source>
        <dbReference type="ARBA" id="ARBA00023004"/>
    </source>
</evidence>
<evidence type="ECO:0000256" key="1">
    <source>
        <dbReference type="ARBA" id="ARBA00001961"/>
    </source>
</evidence>
<evidence type="ECO:0000313" key="8">
    <source>
        <dbReference type="Proteomes" id="UP000235786"/>
    </source>
</evidence>
<keyword evidence="2" id="KW-0479">Metal-binding</keyword>
<dbReference type="GO" id="GO:0005783">
    <property type="term" value="C:endoplasmic reticulum"/>
    <property type="evidence" value="ECO:0007669"/>
    <property type="project" value="TreeGrafter"/>
</dbReference>
<dbReference type="GO" id="GO:0005506">
    <property type="term" value="F:iron ion binding"/>
    <property type="evidence" value="ECO:0007669"/>
    <property type="project" value="InterPro"/>
</dbReference>
<reference evidence="7 8" key="1">
    <citation type="submission" date="2016-04" db="EMBL/GenBank/DDBJ databases">
        <title>A degradative enzymes factory behind the ericoid mycorrhizal symbiosis.</title>
        <authorList>
            <consortium name="DOE Joint Genome Institute"/>
            <person name="Martino E."/>
            <person name="Morin E."/>
            <person name="Grelet G."/>
            <person name="Kuo A."/>
            <person name="Kohler A."/>
            <person name="Daghino S."/>
            <person name="Barry K."/>
            <person name="Choi C."/>
            <person name="Cichocki N."/>
            <person name="Clum A."/>
            <person name="Copeland A."/>
            <person name="Hainaut M."/>
            <person name="Haridas S."/>
            <person name="Labutti K."/>
            <person name="Lindquist E."/>
            <person name="Lipzen A."/>
            <person name="Khouja H.-R."/>
            <person name="Murat C."/>
            <person name="Ohm R."/>
            <person name="Olson A."/>
            <person name="Spatafora J."/>
            <person name="Veneault-Fourrey C."/>
            <person name="Henrissat B."/>
            <person name="Grigoriev I."/>
            <person name="Martin F."/>
            <person name="Perotto S."/>
        </authorList>
    </citation>
    <scope>NUCLEOTIDE SEQUENCE [LARGE SCALE GENOMIC DNA]</scope>
    <source>
        <strain evidence="7 8">F</strain>
    </source>
</reference>
<dbReference type="STRING" id="1149755.A0A2J6R4T8"/>
<keyword evidence="3" id="KW-0223">Dioxygenase</keyword>
<sequence length="327" mass="36958">MSSILQKLRSAAMQQGLTKAEAAKLYPTIPITEHPSFPVDIPDSFLAPLTDPSQITMSRIDFKNSPLPEYKDLYAVVLDNVLTQTECDQLLHMAELSTGAHLEEHGNDAAGGSKGWKQALVRTGRRHEILAIEYRDSGRILWDEKEVVKRFFNRILQAKGMRDYLNLLEGKEYDGVVGKERQGGRWKLTEQGPNEKMRFLRYGVGQFFKEHCDGSYETEDGSSKSFYTIHLYLNDSAQALGIPESKDWKEEDREILRGGATTFSSSDLKRRLDVDPKAGRALVFQHKGLLHSGDRVTAGVKYTMRCDLMYEWQDIAEDDDDGGVVFG</sequence>
<protein>
    <recommendedName>
        <fullName evidence="6">Prolyl 4-hydroxylase alpha subunit domain-containing protein</fullName>
    </recommendedName>
</protein>
<dbReference type="AlphaFoldDB" id="A0A2J6R4T8"/>
<dbReference type="Proteomes" id="UP000235786">
    <property type="component" value="Unassembled WGS sequence"/>
</dbReference>
<dbReference type="PANTHER" id="PTHR10869">
    <property type="entry name" value="PROLYL 4-HYDROXYLASE ALPHA SUBUNIT"/>
    <property type="match status" value="1"/>
</dbReference>
<dbReference type="InterPro" id="IPR006620">
    <property type="entry name" value="Pro_4_hyd_alph"/>
</dbReference>
<proteinExistence type="predicted"/>
<dbReference type="OrthoDB" id="69177at2759"/>
<dbReference type="GO" id="GO:0031418">
    <property type="term" value="F:L-ascorbic acid binding"/>
    <property type="evidence" value="ECO:0007669"/>
    <property type="project" value="InterPro"/>
</dbReference>
<dbReference type="InterPro" id="IPR045054">
    <property type="entry name" value="P4HA-like"/>
</dbReference>
<dbReference type="Pfam" id="PF13640">
    <property type="entry name" value="2OG-FeII_Oxy_3"/>
    <property type="match status" value="1"/>
</dbReference>
<gene>
    <name evidence="7" type="ORF">L207DRAFT_518234</name>
</gene>
<evidence type="ECO:0000313" key="7">
    <source>
        <dbReference type="EMBL" id="PMD33489.1"/>
    </source>
</evidence>
<dbReference type="GO" id="GO:0004656">
    <property type="term" value="F:procollagen-proline 4-dioxygenase activity"/>
    <property type="evidence" value="ECO:0007669"/>
    <property type="project" value="TreeGrafter"/>
</dbReference>
<organism evidence="7 8">
    <name type="scientific">Hyaloscypha variabilis (strain UAMH 11265 / GT02V1 / F)</name>
    <name type="common">Meliniomyces variabilis</name>
    <dbReference type="NCBI Taxonomy" id="1149755"/>
    <lineage>
        <taxon>Eukaryota</taxon>
        <taxon>Fungi</taxon>
        <taxon>Dikarya</taxon>
        <taxon>Ascomycota</taxon>
        <taxon>Pezizomycotina</taxon>
        <taxon>Leotiomycetes</taxon>
        <taxon>Helotiales</taxon>
        <taxon>Hyaloscyphaceae</taxon>
        <taxon>Hyaloscypha</taxon>
        <taxon>Hyaloscypha variabilis</taxon>
    </lineage>
</organism>
<dbReference type="EMBL" id="KZ613956">
    <property type="protein sequence ID" value="PMD33489.1"/>
    <property type="molecule type" value="Genomic_DNA"/>
</dbReference>
<dbReference type="Gene3D" id="2.60.120.620">
    <property type="entry name" value="q2cbj1_9rhob like domain"/>
    <property type="match status" value="1"/>
</dbReference>
<evidence type="ECO:0000259" key="6">
    <source>
        <dbReference type="SMART" id="SM00702"/>
    </source>
</evidence>
<evidence type="ECO:0000256" key="3">
    <source>
        <dbReference type="ARBA" id="ARBA00022964"/>
    </source>
</evidence>
<name>A0A2J6R4T8_HYAVF</name>
<comment type="cofactor">
    <cofactor evidence="1">
        <name>L-ascorbate</name>
        <dbReference type="ChEBI" id="CHEBI:38290"/>
    </cofactor>
</comment>
<dbReference type="PANTHER" id="PTHR10869:SF241">
    <property type="entry name" value="FE2OG DIOXYGENASE DOMAIN-CONTAINING PROTEIN"/>
    <property type="match status" value="1"/>
</dbReference>
<keyword evidence="5" id="KW-0408">Iron</keyword>
<keyword evidence="4" id="KW-0560">Oxidoreductase</keyword>